<comment type="caution">
    <text evidence="1">The sequence shown here is derived from an EMBL/GenBank/DDBJ whole genome shotgun (WGS) entry which is preliminary data.</text>
</comment>
<dbReference type="EMBL" id="PJNB01000001">
    <property type="protein sequence ID" value="PKW13667.1"/>
    <property type="molecule type" value="Genomic_DNA"/>
</dbReference>
<reference evidence="1" key="1">
    <citation type="submission" date="2017-12" db="EMBL/GenBank/DDBJ databases">
        <title>Sequencing the genomes of 1000 Actinobacteria strains.</title>
        <authorList>
            <person name="Klenk H.-P."/>
        </authorList>
    </citation>
    <scope>NUCLEOTIDE SEQUENCE [LARGE SCALE GENOMIC DNA]</scope>
    <source>
        <strain evidence="1">DSM 44228</strain>
    </source>
</reference>
<protein>
    <recommendedName>
        <fullName evidence="3">C2H2-type domain-containing protein</fullName>
    </recommendedName>
</protein>
<dbReference type="Proteomes" id="UP000233786">
    <property type="component" value="Unassembled WGS sequence"/>
</dbReference>
<dbReference type="AlphaFoldDB" id="A0A2N3XSK4"/>
<dbReference type="RefSeq" id="WP_158309605.1">
    <property type="nucleotide sequence ID" value="NZ_PJNB01000001.1"/>
</dbReference>
<evidence type="ECO:0008006" key="3">
    <source>
        <dbReference type="Google" id="ProtNLM"/>
    </source>
</evidence>
<keyword evidence="2" id="KW-1185">Reference proteome</keyword>
<evidence type="ECO:0000313" key="2">
    <source>
        <dbReference type="Proteomes" id="UP000233786"/>
    </source>
</evidence>
<accession>A0A2N3XSK4</accession>
<proteinExistence type="predicted"/>
<gene>
    <name evidence="1" type="ORF">A8926_1215</name>
</gene>
<sequence>MTWSAVKPHMQRREGETVEQCRNRLAHSCYRCGKQYADLAALNLHEDLCTGKVCQ</sequence>
<evidence type="ECO:0000313" key="1">
    <source>
        <dbReference type="EMBL" id="PKW13667.1"/>
    </source>
</evidence>
<organism evidence="1 2">
    <name type="scientific">Saccharopolyspora spinosa</name>
    <dbReference type="NCBI Taxonomy" id="60894"/>
    <lineage>
        <taxon>Bacteria</taxon>
        <taxon>Bacillati</taxon>
        <taxon>Actinomycetota</taxon>
        <taxon>Actinomycetes</taxon>
        <taxon>Pseudonocardiales</taxon>
        <taxon>Pseudonocardiaceae</taxon>
        <taxon>Saccharopolyspora</taxon>
    </lineage>
</organism>
<name>A0A2N3XSK4_SACSN</name>